<proteinExistence type="predicted"/>
<dbReference type="RefSeq" id="XP_014170559.1">
    <property type="nucleotide sequence ID" value="XM_014315084.1"/>
</dbReference>
<dbReference type="InParanoid" id="F0XL93"/>
<accession>F0XL93</accession>
<dbReference type="AlphaFoldDB" id="F0XL93"/>
<organism evidence="2">
    <name type="scientific">Grosmannia clavigera (strain kw1407 / UAMH 11150)</name>
    <name type="common">Blue stain fungus</name>
    <name type="synonym">Graphiocladiella clavigera</name>
    <dbReference type="NCBI Taxonomy" id="655863"/>
    <lineage>
        <taxon>Eukaryota</taxon>
        <taxon>Fungi</taxon>
        <taxon>Dikarya</taxon>
        <taxon>Ascomycota</taxon>
        <taxon>Pezizomycotina</taxon>
        <taxon>Sordariomycetes</taxon>
        <taxon>Sordariomycetidae</taxon>
        <taxon>Ophiostomatales</taxon>
        <taxon>Ophiostomataceae</taxon>
        <taxon>Leptographium</taxon>
    </lineage>
</organism>
<reference evidence="1 2" key="1">
    <citation type="journal article" date="2011" name="Proc. Natl. Acad. Sci. U.S.A.">
        <title>Genome and transcriptome analyses of the mountain pine beetle-fungal symbiont Grosmannia clavigera, a lodgepole pine pathogen.</title>
        <authorList>
            <person name="DiGuistini S."/>
            <person name="Wang Y."/>
            <person name="Liao N.Y."/>
            <person name="Taylor G."/>
            <person name="Tanguay P."/>
            <person name="Feau N."/>
            <person name="Henrissat B."/>
            <person name="Chan S.K."/>
            <person name="Hesse-Orce U."/>
            <person name="Alamouti S.M."/>
            <person name="Tsui C.K.M."/>
            <person name="Docking R.T."/>
            <person name="Levasseur A."/>
            <person name="Haridas S."/>
            <person name="Robertson G."/>
            <person name="Birol I."/>
            <person name="Holt R.A."/>
            <person name="Marra M.A."/>
            <person name="Hamelin R.C."/>
            <person name="Hirst M."/>
            <person name="Jones S.J.M."/>
            <person name="Bohlmann J."/>
            <person name="Breuil C."/>
        </authorList>
    </citation>
    <scope>NUCLEOTIDE SEQUENCE [LARGE SCALE GENOMIC DNA]</scope>
    <source>
        <strain evidence="2">kw1407 / UAMH 11150</strain>
    </source>
</reference>
<dbReference type="STRING" id="655863.F0XL93"/>
<dbReference type="EMBL" id="GL629794">
    <property type="protein sequence ID" value="EFX01077.1"/>
    <property type="molecule type" value="Genomic_DNA"/>
</dbReference>
<evidence type="ECO:0000313" key="2">
    <source>
        <dbReference type="Proteomes" id="UP000007796"/>
    </source>
</evidence>
<sequence length="297" mass="34219">MFPPTESKRECRRKKDAERWPFCSDAFMIGPPSCTLNDLRRPRLRKCPFDIGSTTWIKPLGGGLDGYCWKVMFGNEGPYVIKLFWDREQRSRASFASKLECRNAALLQMMQTAVEDGKAVGMPVLLNHRARAWVEAIQNIESFSVEERQDSEARIKRAAELDIKLRPFLSVPRLRKCYGWLSISGEILAGLPQQLRPPDAEIKCRSTRWPNWAEGPDTDYMAIVYEYVEEAPNSPAAVQEVVDFLHLAGFTNTLSPWTRNWQGSVLLDILAIASPYEWAWRTDNYIRLIKAEWMLRT</sequence>
<dbReference type="eggNOG" id="ENOG502T61Z">
    <property type="taxonomic scope" value="Eukaryota"/>
</dbReference>
<keyword evidence="2" id="KW-1185">Reference proteome</keyword>
<protein>
    <submittedName>
        <fullName evidence="1">Uncharacterized protein</fullName>
    </submittedName>
</protein>
<gene>
    <name evidence="1" type="ORF">CMQ_6019</name>
</gene>
<dbReference type="OrthoDB" id="4633509at2759"/>
<dbReference type="HOGENOM" id="CLU_052224_0_0_1"/>
<dbReference type="GeneID" id="25979406"/>
<dbReference type="Proteomes" id="UP000007796">
    <property type="component" value="Unassembled WGS sequence"/>
</dbReference>
<name>F0XL93_GROCL</name>
<evidence type="ECO:0000313" key="1">
    <source>
        <dbReference type="EMBL" id="EFX01077.1"/>
    </source>
</evidence>